<reference evidence="1" key="1">
    <citation type="journal article" date="2021" name="Mol. Ecol. Resour.">
        <title>Apolygus lucorum genome provides insights into omnivorousness and mesophyll feeding.</title>
        <authorList>
            <person name="Liu Y."/>
            <person name="Liu H."/>
            <person name="Wang H."/>
            <person name="Huang T."/>
            <person name="Liu B."/>
            <person name="Yang B."/>
            <person name="Yin L."/>
            <person name="Li B."/>
            <person name="Zhang Y."/>
            <person name="Zhang S."/>
            <person name="Jiang F."/>
            <person name="Zhang X."/>
            <person name="Ren Y."/>
            <person name="Wang B."/>
            <person name="Wang S."/>
            <person name="Lu Y."/>
            <person name="Wu K."/>
            <person name="Fan W."/>
            <person name="Wang G."/>
        </authorList>
    </citation>
    <scope>NUCLEOTIDE SEQUENCE</scope>
    <source>
        <strain evidence="1">12Hb</strain>
    </source>
</reference>
<name>A0A8S9Y0V9_APOLU</name>
<dbReference type="Proteomes" id="UP000466442">
    <property type="component" value="Unassembled WGS sequence"/>
</dbReference>
<evidence type="ECO:0000313" key="1">
    <source>
        <dbReference type="EMBL" id="KAF6214419.1"/>
    </source>
</evidence>
<sequence length="68" mass="8116">MFNDPRKSPNLFVLGPRIPLRRRLSNHNHTFPSLLPRNTLSVVHKQLTKKWQLRSLARSFQALKFPRR</sequence>
<comment type="caution">
    <text evidence="1">The sequence shown here is derived from an EMBL/GenBank/DDBJ whole genome shotgun (WGS) entry which is preliminary data.</text>
</comment>
<dbReference type="EMBL" id="WIXP02000002">
    <property type="protein sequence ID" value="KAF6214419.1"/>
    <property type="molecule type" value="Genomic_DNA"/>
</dbReference>
<keyword evidence="2" id="KW-1185">Reference proteome</keyword>
<organism evidence="1 2">
    <name type="scientific">Apolygus lucorum</name>
    <name type="common">Small green plant bug</name>
    <name type="synonym">Lygocoris lucorum</name>
    <dbReference type="NCBI Taxonomy" id="248454"/>
    <lineage>
        <taxon>Eukaryota</taxon>
        <taxon>Metazoa</taxon>
        <taxon>Ecdysozoa</taxon>
        <taxon>Arthropoda</taxon>
        <taxon>Hexapoda</taxon>
        <taxon>Insecta</taxon>
        <taxon>Pterygota</taxon>
        <taxon>Neoptera</taxon>
        <taxon>Paraneoptera</taxon>
        <taxon>Hemiptera</taxon>
        <taxon>Heteroptera</taxon>
        <taxon>Panheteroptera</taxon>
        <taxon>Cimicomorpha</taxon>
        <taxon>Miridae</taxon>
        <taxon>Mirini</taxon>
        <taxon>Apolygus</taxon>
    </lineage>
</organism>
<dbReference type="AlphaFoldDB" id="A0A8S9Y0V9"/>
<protein>
    <submittedName>
        <fullName evidence="1">Uncharacterized protein</fullName>
    </submittedName>
</protein>
<evidence type="ECO:0000313" key="2">
    <source>
        <dbReference type="Proteomes" id="UP000466442"/>
    </source>
</evidence>
<accession>A0A8S9Y0V9</accession>
<gene>
    <name evidence="1" type="ORF">GE061_009162</name>
</gene>
<proteinExistence type="predicted"/>